<evidence type="ECO:0000256" key="1">
    <source>
        <dbReference type="SAM" id="Phobius"/>
    </source>
</evidence>
<organism evidence="2 3">
    <name type="scientific">Colletotrichum zoysiae</name>
    <dbReference type="NCBI Taxonomy" id="1216348"/>
    <lineage>
        <taxon>Eukaryota</taxon>
        <taxon>Fungi</taxon>
        <taxon>Dikarya</taxon>
        <taxon>Ascomycota</taxon>
        <taxon>Pezizomycotina</taxon>
        <taxon>Sordariomycetes</taxon>
        <taxon>Hypocreomycetidae</taxon>
        <taxon>Glomerellales</taxon>
        <taxon>Glomerellaceae</taxon>
        <taxon>Colletotrichum</taxon>
        <taxon>Colletotrichum graminicola species complex</taxon>
    </lineage>
</organism>
<dbReference type="AlphaFoldDB" id="A0AAD9M9F2"/>
<gene>
    <name evidence="2" type="ORF">LX32DRAFT_43610</name>
</gene>
<feature type="transmembrane region" description="Helical" evidence="1">
    <location>
        <begin position="6"/>
        <end position="27"/>
    </location>
</feature>
<evidence type="ECO:0000313" key="2">
    <source>
        <dbReference type="EMBL" id="KAK2033823.1"/>
    </source>
</evidence>
<name>A0AAD9M9F2_9PEZI</name>
<keyword evidence="1" id="KW-0472">Membrane</keyword>
<keyword evidence="1" id="KW-0812">Transmembrane</keyword>
<sequence length="149" mass="16589">MSGFYPFILFIIVIIIIILVIFFFLHYPEKGTFALWRMQDVYIIVSLDEPLLTPPIEVFVAALAASRTVRYFVLSRCGKPCERPGGLVPYMDPQCVLNRVVSLFFVGDSEPIARSAISYPSPVAACPKQSSCAMGAIHSDDEQRSHAQS</sequence>
<keyword evidence="3" id="KW-1185">Reference proteome</keyword>
<accession>A0AAD9M9F2</accession>
<reference evidence="2" key="1">
    <citation type="submission" date="2021-06" db="EMBL/GenBank/DDBJ databases">
        <title>Comparative genomics, transcriptomics and evolutionary studies reveal genomic signatures of adaptation to plant cell wall in hemibiotrophic fungi.</title>
        <authorList>
            <consortium name="DOE Joint Genome Institute"/>
            <person name="Baroncelli R."/>
            <person name="Diaz J.F."/>
            <person name="Benocci T."/>
            <person name="Peng M."/>
            <person name="Battaglia E."/>
            <person name="Haridas S."/>
            <person name="Andreopoulos W."/>
            <person name="Labutti K."/>
            <person name="Pangilinan J."/>
            <person name="Floch G.L."/>
            <person name="Makela M.R."/>
            <person name="Henrissat B."/>
            <person name="Grigoriev I.V."/>
            <person name="Crouch J.A."/>
            <person name="De Vries R.P."/>
            <person name="Sukno S.A."/>
            <person name="Thon M.R."/>
        </authorList>
    </citation>
    <scope>NUCLEOTIDE SEQUENCE</scope>
    <source>
        <strain evidence="2">MAFF235873</strain>
    </source>
</reference>
<evidence type="ECO:0000313" key="3">
    <source>
        <dbReference type="Proteomes" id="UP001232148"/>
    </source>
</evidence>
<proteinExistence type="predicted"/>
<keyword evidence="1" id="KW-1133">Transmembrane helix</keyword>
<protein>
    <submittedName>
        <fullName evidence="2">Uncharacterized protein</fullName>
    </submittedName>
</protein>
<comment type="caution">
    <text evidence="2">The sequence shown here is derived from an EMBL/GenBank/DDBJ whole genome shotgun (WGS) entry which is preliminary data.</text>
</comment>
<dbReference type="EMBL" id="MU842819">
    <property type="protein sequence ID" value="KAK2033823.1"/>
    <property type="molecule type" value="Genomic_DNA"/>
</dbReference>
<dbReference type="Proteomes" id="UP001232148">
    <property type="component" value="Unassembled WGS sequence"/>
</dbReference>